<name>A0AC35U024_9BILA</name>
<dbReference type="WBParaSite" id="RSKR_0000608700.1">
    <property type="protein sequence ID" value="RSKR_0000608700.1"/>
    <property type="gene ID" value="RSKR_0000608700"/>
</dbReference>
<evidence type="ECO:0000313" key="2">
    <source>
        <dbReference type="WBParaSite" id="RSKR_0000608700.1"/>
    </source>
</evidence>
<protein>
    <submittedName>
        <fullName evidence="2">WH2 domain-containing protein</fullName>
    </submittedName>
</protein>
<evidence type="ECO:0000313" key="1">
    <source>
        <dbReference type="Proteomes" id="UP000095286"/>
    </source>
</evidence>
<reference evidence="2" key="1">
    <citation type="submission" date="2016-11" db="UniProtKB">
        <authorList>
            <consortium name="WormBaseParasite"/>
        </authorList>
    </citation>
    <scope>IDENTIFICATION</scope>
    <source>
        <strain evidence="2">KR3021</strain>
    </source>
</reference>
<accession>A0AC35U024</accession>
<proteinExistence type="predicted"/>
<organism evidence="1 2">
    <name type="scientific">Rhabditophanes sp. KR3021</name>
    <dbReference type="NCBI Taxonomy" id="114890"/>
    <lineage>
        <taxon>Eukaryota</taxon>
        <taxon>Metazoa</taxon>
        <taxon>Ecdysozoa</taxon>
        <taxon>Nematoda</taxon>
        <taxon>Chromadorea</taxon>
        <taxon>Rhabditida</taxon>
        <taxon>Tylenchina</taxon>
        <taxon>Panagrolaimomorpha</taxon>
        <taxon>Strongyloidoidea</taxon>
        <taxon>Alloionematidae</taxon>
        <taxon>Rhabditophanes</taxon>
    </lineage>
</organism>
<dbReference type="Proteomes" id="UP000095286">
    <property type="component" value="Unplaced"/>
</dbReference>
<sequence>MPLYSPRPIINNNKVTTVDSIDRTLHEVGITLRSDRLQAFLDLEAESKDSDYSSSYSSSIYTPFSKNPVKKVDLSQKEIHYPNVEVKKEMNYPKVEIKNEVKKEMKYPKVEVKNEVKKEMKYPKVEVKNEVKKEMNYPKVEVKKEVYYGKVDHKQETRREEPPIRFIRPGPTFKVKPIEIPPPPIIKSIDASFYKDKLIEREIKDEVYSIPLNGYEESNDGSIYSEPTSFGQHNNDNSFPHPVSYTNSVRSSFESLNSVGTFKDEKDLSTNCVEAFKGEKDTSPNTGETFRGEKEFAKVVDNEDRNSFKVTDDDESISLTFPKNKKEIERSDESISLTFPKTNKEINPKDEEIIYPAKFVLTKSLSASSISSDDSIADNKPIHSIKQIDEIGPKEGIIHSGKHNIATEMSKQIPPPPPPISKKNKAVNGCEKVAQMNSDLKINLLEEIKKVGGNFGTLKKVPKPEKKMGVELGHLVERINFDTISNASFDSNDESSITNFTINNNRPKFAPPPPPPMIHHKKDNHPNDKGPADLFAAIRNFQPTKLKKSEVKCVEKEPRMENKKSSLQSKLPPPPHNNDLISAIQNFGGRDRLKKVS</sequence>